<reference evidence="2" key="1">
    <citation type="submission" date="2017-02" db="EMBL/GenBank/DDBJ databases">
        <authorList>
            <person name="Varghese N."/>
            <person name="Submissions S."/>
        </authorList>
    </citation>
    <scope>NUCLEOTIDE SEQUENCE [LARGE SCALE GENOMIC DNA]</scope>
    <source>
        <strain evidence="2">ATCC 700200</strain>
    </source>
</reference>
<evidence type="ECO:0000313" key="2">
    <source>
        <dbReference type="Proteomes" id="UP000190774"/>
    </source>
</evidence>
<dbReference type="Proteomes" id="UP000190774">
    <property type="component" value="Unassembled WGS sequence"/>
</dbReference>
<protein>
    <submittedName>
        <fullName evidence="1">Uncharacterized protein</fullName>
    </submittedName>
</protein>
<accession>A0A1T4YJ42</accession>
<dbReference type="RefSeq" id="WP_176159495.1">
    <property type="nucleotide sequence ID" value="NZ_FUYE01000012.1"/>
</dbReference>
<name>A0A1T4YJ42_9BACT</name>
<evidence type="ECO:0000313" key="1">
    <source>
        <dbReference type="EMBL" id="SKB01857.1"/>
    </source>
</evidence>
<gene>
    <name evidence="1" type="ORF">SAMN02745166_03485</name>
</gene>
<dbReference type="EMBL" id="FUYE01000012">
    <property type="protein sequence ID" value="SKB01857.1"/>
    <property type="molecule type" value="Genomic_DNA"/>
</dbReference>
<sequence length="51" mass="5843">MVNLPIEYSDKPVTPFGGMALMKRFIDQTGIREHWPPWTSRKGAPTALMIR</sequence>
<keyword evidence="2" id="KW-1185">Reference proteome</keyword>
<proteinExistence type="predicted"/>
<dbReference type="AlphaFoldDB" id="A0A1T4YJ42"/>
<organism evidence="1 2">
    <name type="scientific">Prosthecobacter debontii</name>
    <dbReference type="NCBI Taxonomy" id="48467"/>
    <lineage>
        <taxon>Bacteria</taxon>
        <taxon>Pseudomonadati</taxon>
        <taxon>Verrucomicrobiota</taxon>
        <taxon>Verrucomicrobiia</taxon>
        <taxon>Verrucomicrobiales</taxon>
        <taxon>Verrucomicrobiaceae</taxon>
        <taxon>Prosthecobacter</taxon>
    </lineage>
</organism>